<proteinExistence type="predicted"/>
<feature type="region of interest" description="Disordered" evidence="1">
    <location>
        <begin position="1"/>
        <end position="33"/>
    </location>
</feature>
<accession>A0A7S4WCW3</accession>
<protein>
    <submittedName>
        <fullName evidence="2">Uncharacterized protein</fullName>
    </submittedName>
</protein>
<dbReference type="AlphaFoldDB" id="A0A7S4WCW3"/>
<gene>
    <name evidence="2" type="ORF">AMON00008_LOCUS49245</name>
</gene>
<dbReference type="EMBL" id="HBNR01069520">
    <property type="protein sequence ID" value="CAE4643554.1"/>
    <property type="molecule type" value="Transcribed_RNA"/>
</dbReference>
<organism evidence="2">
    <name type="scientific">Alexandrium monilatum</name>
    <dbReference type="NCBI Taxonomy" id="311494"/>
    <lineage>
        <taxon>Eukaryota</taxon>
        <taxon>Sar</taxon>
        <taxon>Alveolata</taxon>
        <taxon>Dinophyceae</taxon>
        <taxon>Gonyaulacales</taxon>
        <taxon>Pyrocystaceae</taxon>
        <taxon>Alexandrium</taxon>
    </lineage>
</organism>
<evidence type="ECO:0000256" key="1">
    <source>
        <dbReference type="SAM" id="MobiDB-lite"/>
    </source>
</evidence>
<reference evidence="2" key="1">
    <citation type="submission" date="2021-01" db="EMBL/GenBank/DDBJ databases">
        <authorList>
            <person name="Corre E."/>
            <person name="Pelletier E."/>
            <person name="Niang G."/>
            <person name="Scheremetjew M."/>
            <person name="Finn R."/>
            <person name="Kale V."/>
            <person name="Holt S."/>
            <person name="Cochrane G."/>
            <person name="Meng A."/>
            <person name="Brown T."/>
            <person name="Cohen L."/>
        </authorList>
    </citation>
    <scope>NUCLEOTIDE SEQUENCE</scope>
    <source>
        <strain evidence="2">CCMP3105</strain>
    </source>
</reference>
<sequence>MAPKAKAKGKAKAKAGVKQAAAPKKQAASTTMPVKEGTGLDLAAVQEVLAKWNEAKKRQEEAGKEIEACKTEVETTMMKTGMAVIKTASFEVSKRTQSRESVSKADLPADIWKKYAKTSEFTVLALKDLSKKGK</sequence>
<feature type="compositionally biased region" description="Basic residues" evidence="1">
    <location>
        <begin position="1"/>
        <end position="15"/>
    </location>
</feature>
<name>A0A7S4WCW3_9DINO</name>
<evidence type="ECO:0000313" key="2">
    <source>
        <dbReference type="EMBL" id="CAE4643554.1"/>
    </source>
</evidence>
<feature type="compositionally biased region" description="Low complexity" evidence="1">
    <location>
        <begin position="16"/>
        <end position="28"/>
    </location>
</feature>